<proteinExistence type="predicted"/>
<name>A0A6I4MD10_9ACTN</name>
<sequence>MTATPNPCPAWCDGDHPSGWSGVVHRGEIGRANVGGETVIVVILKSPEGPASVTISGPVYVEIHNDDHDDMVRLLTLAGQTDLAALVERAATILREAAL</sequence>
<dbReference type="Proteomes" id="UP000462055">
    <property type="component" value="Unassembled WGS sequence"/>
</dbReference>
<organism evidence="1 2">
    <name type="scientific">Actinomadura physcomitrii</name>
    <dbReference type="NCBI Taxonomy" id="2650748"/>
    <lineage>
        <taxon>Bacteria</taxon>
        <taxon>Bacillati</taxon>
        <taxon>Actinomycetota</taxon>
        <taxon>Actinomycetes</taxon>
        <taxon>Streptosporangiales</taxon>
        <taxon>Thermomonosporaceae</taxon>
        <taxon>Actinomadura</taxon>
    </lineage>
</organism>
<reference evidence="1" key="1">
    <citation type="submission" date="2019-12" db="EMBL/GenBank/DDBJ databases">
        <title>Actinomadura physcomitrii sp. nov., a novel actinomycete isolated from moss [Physcomitrium sphaericum (Ludw) Fuernr].</title>
        <authorList>
            <person name="Zhuang X."/>
        </authorList>
    </citation>
    <scope>NUCLEOTIDE SEQUENCE [LARGE SCALE GENOMIC DNA]</scope>
    <source>
        <strain evidence="1">LD22</strain>
    </source>
</reference>
<dbReference type="RefSeq" id="WP_151594623.1">
    <property type="nucleotide sequence ID" value="NZ_WBMS02000012.1"/>
</dbReference>
<dbReference type="EMBL" id="WBMS02000012">
    <property type="protein sequence ID" value="MWA02164.1"/>
    <property type="molecule type" value="Genomic_DNA"/>
</dbReference>
<keyword evidence="2" id="KW-1185">Reference proteome</keyword>
<accession>A0A6I4MD10</accession>
<dbReference type="InterPro" id="IPR054202">
    <property type="entry name" value="DUF6907"/>
</dbReference>
<evidence type="ECO:0000313" key="2">
    <source>
        <dbReference type="Proteomes" id="UP000462055"/>
    </source>
</evidence>
<dbReference type="AlphaFoldDB" id="A0A6I4MD10"/>
<gene>
    <name evidence="1" type="ORF">F8568_017640</name>
</gene>
<comment type="caution">
    <text evidence="1">The sequence shown here is derived from an EMBL/GenBank/DDBJ whole genome shotgun (WGS) entry which is preliminary data.</text>
</comment>
<evidence type="ECO:0000313" key="1">
    <source>
        <dbReference type="EMBL" id="MWA02164.1"/>
    </source>
</evidence>
<dbReference type="Pfam" id="PF21848">
    <property type="entry name" value="DUF6907"/>
    <property type="match status" value="1"/>
</dbReference>
<protein>
    <submittedName>
        <fullName evidence="1">Uncharacterized protein</fullName>
    </submittedName>
</protein>